<evidence type="ECO:0000256" key="2">
    <source>
        <dbReference type="ARBA" id="ARBA00007208"/>
    </source>
</evidence>
<gene>
    <name evidence="11" type="primary">gspN</name>
    <name evidence="11" type="ORF">ACFQ4M_09280</name>
</gene>
<sequence>MTSSLQPAARQWLLAAFLLLAFIVTQAPAALIDTALATHSGHHIRLLERSGTLWRGRGVLAEHTPQGHIRWLTVAWQIAPFGLIHGRPILDVEFDDQPVLNVTASQSGLELRWQVHPVDIAPLIRTLTHPAARLGWHARASVPAGEGACNWRMRCRGAMALELSALATSVLPGPSLGRFGLQLGLEERTLSIVVVSPSDNRLQASASMVVHATHRSSGDIRIGGDPELVKQLGALTGDVMQRQADGTLQVQWRHGSL</sequence>
<comment type="subcellular location">
    <subcellularLocation>
        <location evidence="1">Cell inner membrane</location>
    </subcellularLocation>
</comment>
<keyword evidence="6" id="KW-0997">Cell inner membrane</keyword>
<evidence type="ECO:0000256" key="7">
    <source>
        <dbReference type="ARBA" id="ARBA00022692"/>
    </source>
</evidence>
<evidence type="ECO:0000256" key="9">
    <source>
        <dbReference type="ARBA" id="ARBA00023136"/>
    </source>
</evidence>
<evidence type="ECO:0000313" key="11">
    <source>
        <dbReference type="EMBL" id="MFD1263776.1"/>
    </source>
</evidence>
<comment type="caution">
    <text evidence="11">The sequence shown here is derived from an EMBL/GenBank/DDBJ whole genome shotgun (WGS) entry which is preliminary data.</text>
</comment>
<keyword evidence="12" id="KW-1185">Reference proteome</keyword>
<evidence type="ECO:0000256" key="4">
    <source>
        <dbReference type="ARBA" id="ARBA00022448"/>
    </source>
</evidence>
<dbReference type="Pfam" id="PF01203">
    <property type="entry name" value="T2SSN"/>
    <property type="match status" value="1"/>
</dbReference>
<evidence type="ECO:0000256" key="3">
    <source>
        <dbReference type="ARBA" id="ARBA00021563"/>
    </source>
</evidence>
<dbReference type="RefSeq" id="WP_277832808.1">
    <property type="nucleotide sequence ID" value="NZ_JARQZE010000005.1"/>
</dbReference>
<evidence type="ECO:0000256" key="10">
    <source>
        <dbReference type="ARBA" id="ARBA00030772"/>
    </source>
</evidence>
<keyword evidence="4" id="KW-0813">Transport</keyword>
<keyword evidence="9" id="KW-0472">Membrane</keyword>
<organism evidence="11 12">
    <name type="scientific">Thauera mechernichensis</name>
    <dbReference type="NCBI Taxonomy" id="82788"/>
    <lineage>
        <taxon>Bacteria</taxon>
        <taxon>Pseudomonadati</taxon>
        <taxon>Pseudomonadota</taxon>
        <taxon>Betaproteobacteria</taxon>
        <taxon>Rhodocyclales</taxon>
        <taxon>Zoogloeaceae</taxon>
        <taxon>Thauera</taxon>
    </lineage>
</organism>
<protein>
    <recommendedName>
        <fullName evidence="3">Type II secretion system protein N</fullName>
    </recommendedName>
    <alternativeName>
        <fullName evidence="10">General secretion pathway protein N</fullName>
    </alternativeName>
</protein>
<reference evidence="12" key="1">
    <citation type="journal article" date="2019" name="Int. J. Syst. Evol. Microbiol.">
        <title>The Global Catalogue of Microorganisms (GCM) 10K type strain sequencing project: providing services to taxonomists for standard genome sequencing and annotation.</title>
        <authorList>
            <consortium name="The Broad Institute Genomics Platform"/>
            <consortium name="The Broad Institute Genome Sequencing Center for Infectious Disease"/>
            <person name="Wu L."/>
            <person name="Ma J."/>
        </authorList>
    </citation>
    <scope>NUCLEOTIDE SEQUENCE [LARGE SCALE GENOMIC DNA]</scope>
    <source>
        <strain evidence="12">CCUG 48884</strain>
    </source>
</reference>
<name>A0ABW3WD98_9RHOO</name>
<evidence type="ECO:0000256" key="1">
    <source>
        <dbReference type="ARBA" id="ARBA00004533"/>
    </source>
</evidence>
<evidence type="ECO:0000256" key="5">
    <source>
        <dbReference type="ARBA" id="ARBA00022475"/>
    </source>
</evidence>
<keyword evidence="8" id="KW-0653">Protein transport</keyword>
<dbReference type="Proteomes" id="UP001597158">
    <property type="component" value="Unassembled WGS sequence"/>
</dbReference>
<evidence type="ECO:0000256" key="8">
    <source>
        <dbReference type="ARBA" id="ARBA00022927"/>
    </source>
</evidence>
<accession>A0ABW3WD98</accession>
<dbReference type="EMBL" id="JBHTMC010000020">
    <property type="protein sequence ID" value="MFD1263776.1"/>
    <property type="molecule type" value="Genomic_DNA"/>
</dbReference>
<dbReference type="InterPro" id="IPR022792">
    <property type="entry name" value="T2SS_protein-GspN"/>
</dbReference>
<comment type="similarity">
    <text evidence="2">Belongs to the GSP N family.</text>
</comment>
<keyword evidence="7" id="KW-0812">Transmembrane</keyword>
<evidence type="ECO:0000313" key="12">
    <source>
        <dbReference type="Proteomes" id="UP001597158"/>
    </source>
</evidence>
<keyword evidence="5" id="KW-1003">Cell membrane</keyword>
<proteinExistence type="inferred from homology"/>
<evidence type="ECO:0000256" key="6">
    <source>
        <dbReference type="ARBA" id="ARBA00022519"/>
    </source>
</evidence>